<evidence type="ECO:0000256" key="2">
    <source>
        <dbReference type="SAM" id="Phobius"/>
    </source>
</evidence>
<dbReference type="PANTHER" id="PTHR33573">
    <property type="entry name" value="CASP-LIKE PROTEIN 4A4"/>
    <property type="match status" value="1"/>
</dbReference>
<feature type="region of interest" description="Disordered" evidence="1">
    <location>
        <begin position="1"/>
        <end position="27"/>
    </location>
</feature>
<name>A0A835A9S3_9POAL</name>
<comment type="caution">
    <text evidence="3">The sequence shown here is derived from an EMBL/GenBank/DDBJ whole genome shotgun (WGS) entry which is preliminary data.</text>
</comment>
<organism evidence="3 4">
    <name type="scientific">Digitaria exilis</name>
    <dbReference type="NCBI Taxonomy" id="1010633"/>
    <lineage>
        <taxon>Eukaryota</taxon>
        <taxon>Viridiplantae</taxon>
        <taxon>Streptophyta</taxon>
        <taxon>Embryophyta</taxon>
        <taxon>Tracheophyta</taxon>
        <taxon>Spermatophyta</taxon>
        <taxon>Magnoliopsida</taxon>
        <taxon>Liliopsida</taxon>
        <taxon>Poales</taxon>
        <taxon>Poaceae</taxon>
        <taxon>PACMAD clade</taxon>
        <taxon>Panicoideae</taxon>
        <taxon>Panicodae</taxon>
        <taxon>Paniceae</taxon>
        <taxon>Anthephorinae</taxon>
        <taxon>Digitaria</taxon>
    </lineage>
</organism>
<evidence type="ECO:0000256" key="1">
    <source>
        <dbReference type="SAM" id="MobiDB-lite"/>
    </source>
</evidence>
<gene>
    <name evidence="3" type="ORF">HU200_062781</name>
</gene>
<dbReference type="Proteomes" id="UP000636709">
    <property type="component" value="Unassembled WGS sequence"/>
</dbReference>
<keyword evidence="2" id="KW-0812">Transmembrane</keyword>
<evidence type="ECO:0000313" key="3">
    <source>
        <dbReference type="EMBL" id="KAF8652449.1"/>
    </source>
</evidence>
<dbReference type="PANTHER" id="PTHR33573:SF57">
    <property type="entry name" value="CASP-LIKE PROTEIN 4B1"/>
    <property type="match status" value="1"/>
</dbReference>
<proteinExistence type="predicted"/>
<dbReference type="EMBL" id="JACEFO010002656">
    <property type="protein sequence ID" value="KAF8652449.1"/>
    <property type="molecule type" value="Genomic_DNA"/>
</dbReference>
<keyword evidence="4" id="KW-1185">Reference proteome</keyword>
<dbReference type="OrthoDB" id="1924823at2759"/>
<protein>
    <recommendedName>
        <fullName evidence="5">CASP-like protein</fullName>
    </recommendedName>
</protein>
<feature type="transmembrane region" description="Helical" evidence="2">
    <location>
        <begin position="300"/>
        <end position="322"/>
    </location>
</feature>
<evidence type="ECO:0000313" key="4">
    <source>
        <dbReference type="Proteomes" id="UP000636709"/>
    </source>
</evidence>
<sequence>MPIFTGQKNSCRRQPPGTCQVDDAAEDHWPPPNSAALDCSATPRCCITRRAVACTTRHPHRLSPTNSIAFLIQRAPESRAAAMADVEKAVPVAAASAEGSDAAAGRGTGAVGAVLRRWRMQDLLDRSGSALRAGAWALSLLAFLVMACNEHGDWKQFDRYEEYRSAHSRLIAGIPLIRPRRRPYIVAIGLLAFVYTTLQLLRQVVVLTGGQDLQLRTGLLPRPCMIIPLLLPGNPQTPLLSILCLGDYFLLCIAWGKPATWPASLASELATDPLSAAIPITNRMREGADNVFTDSSAASISMAFFAFVCLALSALISGFKLAKQTYI</sequence>
<keyword evidence="2" id="KW-1133">Transmembrane helix</keyword>
<accession>A0A835A9S3</accession>
<evidence type="ECO:0008006" key="5">
    <source>
        <dbReference type="Google" id="ProtNLM"/>
    </source>
</evidence>
<reference evidence="3" key="1">
    <citation type="submission" date="2020-07" db="EMBL/GenBank/DDBJ databases">
        <title>Genome sequence and genetic diversity analysis of an under-domesticated orphan crop, white fonio (Digitaria exilis).</title>
        <authorList>
            <person name="Bennetzen J.L."/>
            <person name="Chen S."/>
            <person name="Ma X."/>
            <person name="Wang X."/>
            <person name="Yssel A.E.J."/>
            <person name="Chaluvadi S.R."/>
            <person name="Johnson M."/>
            <person name="Gangashetty P."/>
            <person name="Hamidou F."/>
            <person name="Sanogo M.D."/>
            <person name="Zwaenepoel A."/>
            <person name="Wallace J."/>
            <person name="Van De Peer Y."/>
            <person name="Van Deynze A."/>
        </authorList>
    </citation>
    <scope>NUCLEOTIDE SEQUENCE</scope>
    <source>
        <tissue evidence="3">Leaves</tissue>
    </source>
</reference>
<feature type="transmembrane region" description="Helical" evidence="2">
    <location>
        <begin position="184"/>
        <end position="201"/>
    </location>
</feature>
<keyword evidence="2" id="KW-0472">Membrane</keyword>
<dbReference type="AlphaFoldDB" id="A0A835A9S3"/>